<name>N8Y981_9GAMM</name>
<dbReference type="Gene3D" id="4.10.220.110">
    <property type="match status" value="1"/>
</dbReference>
<dbReference type="SUPFAM" id="SSF69255">
    <property type="entry name" value="gp5 N-terminal domain-like"/>
    <property type="match status" value="1"/>
</dbReference>
<protein>
    <submittedName>
        <fullName evidence="6">Uncharacterized protein</fullName>
    </submittedName>
</protein>
<organism evidence="6 7">
    <name type="scientific">Acinetobacter gerneri DSM 14967 = CIP 107464 = MTCC 9824</name>
    <dbReference type="NCBI Taxonomy" id="1120926"/>
    <lineage>
        <taxon>Bacteria</taxon>
        <taxon>Pseudomonadati</taxon>
        <taxon>Pseudomonadota</taxon>
        <taxon>Gammaproteobacteria</taxon>
        <taxon>Moraxellales</taxon>
        <taxon>Moraxellaceae</taxon>
        <taxon>Acinetobacter</taxon>
    </lineage>
</organism>
<gene>
    <name evidence="6" type="ORF">F960_02562</name>
</gene>
<dbReference type="NCBIfam" id="TIGR03361">
    <property type="entry name" value="VI_Rhs_Vgr"/>
    <property type="match status" value="1"/>
</dbReference>
<dbReference type="PANTHER" id="PTHR32305">
    <property type="match status" value="1"/>
</dbReference>
<keyword evidence="7" id="KW-1185">Reference proteome</keyword>
<dbReference type="Proteomes" id="UP000013117">
    <property type="component" value="Unassembled WGS sequence"/>
</dbReference>
<dbReference type="InterPro" id="IPR006533">
    <property type="entry name" value="T6SS_Vgr_RhsGE"/>
</dbReference>
<comment type="caution">
    <text evidence="6">The sequence shown here is derived from an EMBL/GenBank/DDBJ whole genome shotgun (WGS) entry which is preliminary data.</text>
</comment>
<dbReference type="InterPro" id="IPR037026">
    <property type="entry name" value="Vgr_OB-fold_dom_sf"/>
</dbReference>
<feature type="domain" description="Gp5/Type VI secretion system Vgr C-terminal trimerisation" evidence="5">
    <location>
        <begin position="488"/>
        <end position="601"/>
    </location>
</feature>
<keyword evidence="3" id="KW-0964">Secreted</keyword>
<dbReference type="eggNOG" id="COG3501">
    <property type="taxonomic scope" value="Bacteria"/>
</dbReference>
<dbReference type="PATRIC" id="fig|1120926.3.peg.2479"/>
<dbReference type="GeneID" id="84209881"/>
<proteinExistence type="inferred from homology"/>
<sequence>MAYSKKISQLLATLQQNNRMLTLSFPNDDVAYADQLVANFISAKEELNRDFEFKVELLSDNPEIILKDMIGKMATVECLRHDGSSRFFNGYIFSFEYISNESGYSRYEMILKPWLAFFQYRKDCKTLQNKTLREITQQYFDQFPKREVQFSLLKEYNPITFSIQFNESDYNYLHRQWEQAGWIYWYEHRKDGHTLRIVDQTLYCENILSKEIVYRANNANNTGVGILCFSNNSKINFNKYSSTSFDFKDPNYLNSELDVAEPATSIMKLENYEYSGAFAYDCFTEGQKDLVLENVSNESEIEIKTMSCNDAYADVGHWFKLAEFNNDLDEAELEYLIVAITQSAGNNYLFETENTTAQYQAELSCIKRSLKWSAPTGFNSQATYIYGLQTALVVGPAGEEIYTDKFARVKVQFHWDREGKKDENSSAWIRVATSWAGTNFGVVSIPRIGQEVIIQFLDGNPDRPIITGSVYNGDHMPPWDLPENATQSGMLSRSSTGANAENANAIRFEDKKGEEEVWIHAEKNQRIEVENDESHSVGVNRTKDVGKDETVSIGQNRNETVGATETIKIGTDRTETVGKNETITIGANRTETVTGNETININKNRTETVIANETISIGKKQTITIGNRQTISVGSNKLENVAIASMLNIGAAYVVNVGAAHALTVVGAMNTAVGLAQYEQVGMNKSVNVGRKFCIEAGDSFQVKVGNAGLMLFADGTVQLSGNNMLIEASGPIQINGKDVNIN</sequence>
<feature type="domain" description="Gp5/Type VI secretion system Vgr protein OB-fold" evidence="4">
    <location>
        <begin position="404"/>
        <end position="471"/>
    </location>
</feature>
<evidence type="ECO:0000256" key="2">
    <source>
        <dbReference type="ARBA" id="ARBA00005558"/>
    </source>
</evidence>
<comment type="similarity">
    <text evidence="2">Belongs to the VgrG protein family.</text>
</comment>
<evidence type="ECO:0000313" key="6">
    <source>
        <dbReference type="EMBL" id="ENV33196.1"/>
    </source>
</evidence>
<dbReference type="InterPro" id="IPR054030">
    <property type="entry name" value="Gp5_Vgr_C"/>
</dbReference>
<dbReference type="AlphaFoldDB" id="N8Y981"/>
<dbReference type="Gene3D" id="2.40.50.230">
    <property type="entry name" value="Gp5 N-terminal domain"/>
    <property type="match status" value="1"/>
</dbReference>
<dbReference type="HOGENOM" id="CLU_004121_3_0_6"/>
<reference evidence="6 7" key="1">
    <citation type="submission" date="2013-02" db="EMBL/GenBank/DDBJ databases">
        <title>The Genome Sequence of Acinetobacter gerneri CIP 107464.</title>
        <authorList>
            <consortium name="The Broad Institute Genome Sequencing Platform"/>
            <consortium name="The Broad Institute Genome Sequencing Center for Infectious Disease"/>
            <person name="Cerqueira G."/>
            <person name="Feldgarden M."/>
            <person name="Courvalin P."/>
            <person name="Perichon B."/>
            <person name="Grillot-Courvalin C."/>
            <person name="Clermont D."/>
            <person name="Rocha E."/>
            <person name="Yoon E.-J."/>
            <person name="Nemec A."/>
            <person name="Walker B."/>
            <person name="Young S.K."/>
            <person name="Zeng Q."/>
            <person name="Gargeya S."/>
            <person name="Fitzgerald M."/>
            <person name="Haas B."/>
            <person name="Abouelleil A."/>
            <person name="Alvarado L."/>
            <person name="Arachchi H.M."/>
            <person name="Berlin A.M."/>
            <person name="Chapman S.B."/>
            <person name="Dewar J."/>
            <person name="Goldberg J."/>
            <person name="Griggs A."/>
            <person name="Gujja S."/>
            <person name="Hansen M."/>
            <person name="Howarth C."/>
            <person name="Imamovic A."/>
            <person name="Larimer J."/>
            <person name="McCowan C."/>
            <person name="Murphy C."/>
            <person name="Neiman D."/>
            <person name="Pearson M."/>
            <person name="Priest M."/>
            <person name="Roberts A."/>
            <person name="Saif S."/>
            <person name="Shea T."/>
            <person name="Sisk P."/>
            <person name="Sykes S."/>
            <person name="Wortman J."/>
            <person name="Nusbaum C."/>
            <person name="Birren B."/>
        </authorList>
    </citation>
    <scope>NUCLEOTIDE SEQUENCE [LARGE SCALE GENOMIC DNA]</scope>
    <source>
        <strain evidence="6 7">CIP 107464</strain>
    </source>
</reference>
<dbReference type="InterPro" id="IPR006531">
    <property type="entry name" value="Gp5/Vgr_OB"/>
</dbReference>
<evidence type="ECO:0000259" key="4">
    <source>
        <dbReference type="Pfam" id="PF04717"/>
    </source>
</evidence>
<dbReference type="PANTHER" id="PTHR32305:SF15">
    <property type="entry name" value="PROTEIN RHSA-RELATED"/>
    <property type="match status" value="1"/>
</dbReference>
<dbReference type="NCBIfam" id="TIGR01646">
    <property type="entry name" value="vgr_GE"/>
    <property type="match status" value="1"/>
</dbReference>
<dbReference type="EMBL" id="APPN01000070">
    <property type="protein sequence ID" value="ENV33196.1"/>
    <property type="molecule type" value="Genomic_DNA"/>
</dbReference>
<dbReference type="Gene3D" id="3.55.50.10">
    <property type="entry name" value="Baseplate protein-like domains"/>
    <property type="match status" value="1"/>
</dbReference>
<dbReference type="SUPFAM" id="SSF69279">
    <property type="entry name" value="Phage tail proteins"/>
    <property type="match status" value="1"/>
</dbReference>
<dbReference type="InterPro" id="IPR017847">
    <property type="entry name" value="T6SS_RhsGE_Vgr_subset"/>
</dbReference>
<evidence type="ECO:0000256" key="1">
    <source>
        <dbReference type="ARBA" id="ARBA00004613"/>
    </source>
</evidence>
<dbReference type="Pfam" id="PF04717">
    <property type="entry name" value="Phage_base_V"/>
    <property type="match status" value="1"/>
</dbReference>
<dbReference type="Gene3D" id="2.30.110.50">
    <property type="match status" value="1"/>
</dbReference>
<dbReference type="InterPro" id="IPR050708">
    <property type="entry name" value="T6SS_VgrG/RHS"/>
</dbReference>
<dbReference type="Pfam" id="PF05954">
    <property type="entry name" value="Phage_GPD"/>
    <property type="match status" value="1"/>
</dbReference>
<accession>N8Y981</accession>
<evidence type="ECO:0000256" key="3">
    <source>
        <dbReference type="ARBA" id="ARBA00022525"/>
    </source>
</evidence>
<dbReference type="STRING" id="202952.GCA_000747725_02158"/>
<dbReference type="Pfam" id="PF22178">
    <property type="entry name" value="Gp5_trimer_C"/>
    <property type="match status" value="1"/>
</dbReference>
<dbReference type="SUPFAM" id="SSF69349">
    <property type="entry name" value="Phage fibre proteins"/>
    <property type="match status" value="1"/>
</dbReference>
<dbReference type="RefSeq" id="WP_004865139.1">
    <property type="nucleotide sequence ID" value="NZ_ASYY01000067.1"/>
</dbReference>
<comment type="subcellular location">
    <subcellularLocation>
        <location evidence="1">Secreted</location>
    </subcellularLocation>
</comment>
<evidence type="ECO:0000259" key="5">
    <source>
        <dbReference type="Pfam" id="PF22178"/>
    </source>
</evidence>
<evidence type="ECO:0000313" key="7">
    <source>
        <dbReference type="Proteomes" id="UP000013117"/>
    </source>
</evidence>
<dbReference type="GO" id="GO:0005576">
    <property type="term" value="C:extracellular region"/>
    <property type="evidence" value="ECO:0007669"/>
    <property type="project" value="UniProtKB-SubCell"/>
</dbReference>
<dbReference type="OrthoDB" id="9762420at2"/>